<reference evidence="9 10" key="1">
    <citation type="submission" date="2019-06" db="EMBL/GenBank/DDBJ databases">
        <title>Sequencing the genomes of 1000 actinobacteria strains.</title>
        <authorList>
            <person name="Klenk H.-P."/>
        </authorList>
    </citation>
    <scope>NUCLEOTIDE SEQUENCE [LARGE SCALE GENOMIC DNA]</scope>
    <source>
        <strain evidence="9 10">DSM 8803</strain>
    </source>
</reference>
<dbReference type="InterPro" id="IPR002139">
    <property type="entry name" value="Ribo/fructo_kinase"/>
</dbReference>
<dbReference type="InterPro" id="IPR002173">
    <property type="entry name" value="Carboh/pur_kinase_PfkB_CS"/>
</dbReference>
<dbReference type="GO" id="GO:0008865">
    <property type="term" value="F:fructokinase activity"/>
    <property type="evidence" value="ECO:0007669"/>
    <property type="project" value="UniProtKB-ARBA"/>
</dbReference>
<evidence type="ECO:0000256" key="1">
    <source>
        <dbReference type="ARBA" id="ARBA00010688"/>
    </source>
</evidence>
<sequence>MGYFGNAGSVTPRVTVVGEALIDVVLHADGRTERVPGGSPANVALGVARLGVDTAFLGCIGRDGDGEVVVERLSAAGVTVLPGSLSAARTPTAEALIDESGDATYRFDVAWHLPPEEDVALSEVLHIGSYSAFLQPGADTVRELARRSREAGRLTIFDPNIRPALVGEPGPVRERFEGLVALADIVKLSDEDAGWLYPGESEEGVLRRILELGAGLAAITRGADGATLATDSEMVRVAAKRVGVVDTIGAGDSFTAALIQSLASLTPQAIPLLDTAELRALGRRAAVAAGLTVARRGADLPSLAELEAALEASP</sequence>
<dbReference type="PROSITE" id="PS00584">
    <property type="entry name" value="PFKB_KINASES_2"/>
    <property type="match status" value="1"/>
</dbReference>
<keyword evidence="4 6" id="KW-0418">Kinase</keyword>
<dbReference type="CDD" id="cd01167">
    <property type="entry name" value="bac_FRK"/>
    <property type="match status" value="1"/>
</dbReference>
<comment type="caution">
    <text evidence="9">The sequence shown here is derived from an EMBL/GenBank/DDBJ whole genome shotgun (WGS) entry which is preliminary data.</text>
</comment>
<proteinExistence type="inferred from homology"/>
<keyword evidence="2 6" id="KW-0808">Transferase</keyword>
<dbReference type="EMBL" id="VFON01000001">
    <property type="protein sequence ID" value="TQL44913.1"/>
    <property type="molecule type" value="Genomic_DNA"/>
</dbReference>
<organism evidence="9 10">
    <name type="scientific">Leucobacter komagatae</name>
    <dbReference type="NCBI Taxonomy" id="55969"/>
    <lineage>
        <taxon>Bacteria</taxon>
        <taxon>Bacillati</taxon>
        <taxon>Actinomycetota</taxon>
        <taxon>Actinomycetes</taxon>
        <taxon>Micrococcales</taxon>
        <taxon>Microbacteriaceae</taxon>
        <taxon>Leucobacter</taxon>
    </lineage>
</organism>
<dbReference type="PRINTS" id="PR00990">
    <property type="entry name" value="RIBOKINASE"/>
</dbReference>
<evidence type="ECO:0000259" key="7">
    <source>
        <dbReference type="Pfam" id="PF00294"/>
    </source>
</evidence>
<protein>
    <submittedName>
        <fullName evidence="9">Fructokinase</fullName>
    </submittedName>
</protein>
<evidence type="ECO:0000256" key="3">
    <source>
        <dbReference type="ARBA" id="ARBA00022741"/>
    </source>
</evidence>
<dbReference type="AlphaFoldDB" id="A0A542YA50"/>
<dbReference type="PANTHER" id="PTHR43085:SF1">
    <property type="entry name" value="PSEUDOURIDINE KINASE-RELATED"/>
    <property type="match status" value="1"/>
</dbReference>
<dbReference type="GO" id="GO:0006000">
    <property type="term" value="P:fructose metabolic process"/>
    <property type="evidence" value="ECO:0007669"/>
    <property type="project" value="UniProtKB-ARBA"/>
</dbReference>
<dbReference type="SUPFAM" id="SSF53613">
    <property type="entry name" value="Ribokinase-like"/>
    <property type="match status" value="1"/>
</dbReference>
<evidence type="ECO:0000313" key="9">
    <source>
        <dbReference type="EMBL" id="TQL44913.1"/>
    </source>
</evidence>
<evidence type="ECO:0000256" key="6">
    <source>
        <dbReference type="RuleBase" id="RU003704"/>
    </source>
</evidence>
<feature type="domain" description="Carbohydrate kinase PfkB" evidence="7">
    <location>
        <begin position="13"/>
        <end position="301"/>
    </location>
</feature>
<name>A0A542YA50_9MICO</name>
<dbReference type="InterPro" id="IPR029056">
    <property type="entry name" value="Ribokinase-like"/>
</dbReference>
<keyword evidence="5" id="KW-0067">ATP-binding</keyword>
<accession>A0A542YA50</accession>
<comment type="similarity">
    <text evidence="1 6">Belongs to the carbohydrate kinase PfkB family.</text>
</comment>
<dbReference type="InterPro" id="IPR050306">
    <property type="entry name" value="PfkB_Carbo_kinase"/>
</dbReference>
<keyword evidence="3" id="KW-0547">Nucleotide-binding</keyword>
<evidence type="ECO:0000256" key="2">
    <source>
        <dbReference type="ARBA" id="ARBA00022679"/>
    </source>
</evidence>
<dbReference type="GO" id="GO:0005524">
    <property type="term" value="F:ATP binding"/>
    <property type="evidence" value="ECO:0007669"/>
    <property type="project" value="UniProtKB-KW"/>
</dbReference>
<dbReference type="PROSITE" id="PS00583">
    <property type="entry name" value="PFKB_KINASES_1"/>
    <property type="match status" value="1"/>
</dbReference>
<evidence type="ECO:0000256" key="5">
    <source>
        <dbReference type="ARBA" id="ARBA00022840"/>
    </source>
</evidence>
<dbReference type="Proteomes" id="UP000319094">
    <property type="component" value="Unassembled WGS sequence"/>
</dbReference>
<gene>
    <name evidence="9" type="ORF">FB468_2984</name>
    <name evidence="8" type="ORF">FB468_3413</name>
</gene>
<evidence type="ECO:0000313" key="10">
    <source>
        <dbReference type="Proteomes" id="UP000319094"/>
    </source>
</evidence>
<evidence type="ECO:0000313" key="8">
    <source>
        <dbReference type="EMBL" id="TQL40887.1"/>
    </source>
</evidence>
<keyword evidence="10" id="KW-1185">Reference proteome</keyword>
<dbReference type="PANTHER" id="PTHR43085">
    <property type="entry name" value="HEXOKINASE FAMILY MEMBER"/>
    <property type="match status" value="1"/>
</dbReference>
<dbReference type="Pfam" id="PF00294">
    <property type="entry name" value="PfkB"/>
    <property type="match status" value="1"/>
</dbReference>
<dbReference type="EMBL" id="VFON01000002">
    <property type="protein sequence ID" value="TQL40887.1"/>
    <property type="molecule type" value="Genomic_DNA"/>
</dbReference>
<dbReference type="InterPro" id="IPR011611">
    <property type="entry name" value="PfkB_dom"/>
</dbReference>
<dbReference type="Gene3D" id="3.40.1190.20">
    <property type="match status" value="1"/>
</dbReference>
<evidence type="ECO:0000256" key="4">
    <source>
        <dbReference type="ARBA" id="ARBA00022777"/>
    </source>
</evidence>
<dbReference type="OrthoDB" id="9795789at2"/>